<dbReference type="Proteomes" id="UP000029462">
    <property type="component" value="Unassembled WGS sequence"/>
</dbReference>
<sequence>MCSIIIHYNVNTGCLCTLNEKGEFTLATTLTGCKVLSGDLLNSNMECYGQTTVYNLSANLSLEIDIKYRTRSEVHAVNLLQKMT</sequence>
<gene>
    <name evidence="1" type="ORF">EV102420_14_01470</name>
</gene>
<name>A0A090V4R1_PSEVU</name>
<protein>
    <submittedName>
        <fullName evidence="1">Uncharacterized protein</fullName>
    </submittedName>
</protein>
<dbReference type="STRING" id="1115515.EV102420_14_01470"/>
<organism evidence="1 2">
    <name type="scientific">Pseudescherichia vulneris NBRC 102420</name>
    <dbReference type="NCBI Taxonomy" id="1115515"/>
    <lineage>
        <taxon>Bacteria</taxon>
        <taxon>Pseudomonadati</taxon>
        <taxon>Pseudomonadota</taxon>
        <taxon>Gammaproteobacteria</taxon>
        <taxon>Enterobacterales</taxon>
        <taxon>Enterobacteriaceae</taxon>
        <taxon>Pseudescherichia</taxon>
    </lineage>
</organism>
<dbReference type="RefSeq" id="WP_042392587.1">
    <property type="nucleotide sequence ID" value="NZ_BBMZ01000014.1"/>
</dbReference>
<dbReference type="AlphaFoldDB" id="A0A090V4R1"/>
<keyword evidence="2" id="KW-1185">Reference proteome</keyword>
<proteinExistence type="predicted"/>
<dbReference type="EMBL" id="BBMZ01000014">
    <property type="protein sequence ID" value="GAL59088.1"/>
    <property type="molecule type" value="Genomic_DNA"/>
</dbReference>
<evidence type="ECO:0000313" key="2">
    <source>
        <dbReference type="Proteomes" id="UP000029462"/>
    </source>
</evidence>
<reference evidence="1 2" key="1">
    <citation type="submission" date="2014-09" db="EMBL/GenBank/DDBJ databases">
        <title>Whole genome shotgun sequence of Escherichia vulneris NBRC 102420.</title>
        <authorList>
            <person name="Yoshida Y."/>
            <person name="Hosoyama A."/>
            <person name="Tsuchikane K."/>
            <person name="Ohji S."/>
            <person name="Ichikawa N."/>
            <person name="Kimura A."/>
            <person name="Yamazoe A."/>
            <person name="Ezaki T."/>
            <person name="Fujita N."/>
        </authorList>
    </citation>
    <scope>NUCLEOTIDE SEQUENCE [LARGE SCALE GENOMIC DNA]</scope>
    <source>
        <strain evidence="1 2">NBRC 102420</strain>
    </source>
</reference>
<comment type="caution">
    <text evidence="1">The sequence shown here is derived from an EMBL/GenBank/DDBJ whole genome shotgun (WGS) entry which is preliminary data.</text>
</comment>
<evidence type="ECO:0000313" key="1">
    <source>
        <dbReference type="EMBL" id="GAL59088.1"/>
    </source>
</evidence>
<dbReference type="OrthoDB" id="6631504at2"/>
<accession>A0A090V4R1</accession>